<sequence>MNYELNAKKNKVQGEIGYGIMWLFVVALIEGISYAKGFEGIFYHIVAVPAGIAAVYKFYIGITQYKKINR</sequence>
<organism evidence="2 3">
    <name type="scientific">Marivirga atlantica</name>
    <dbReference type="NCBI Taxonomy" id="1548457"/>
    <lineage>
        <taxon>Bacteria</taxon>
        <taxon>Pseudomonadati</taxon>
        <taxon>Bacteroidota</taxon>
        <taxon>Cytophagia</taxon>
        <taxon>Cytophagales</taxon>
        <taxon>Marivirgaceae</taxon>
        <taxon>Marivirga</taxon>
    </lineage>
</organism>
<evidence type="ECO:0000313" key="3">
    <source>
        <dbReference type="Proteomes" id="UP000642920"/>
    </source>
</evidence>
<dbReference type="RefSeq" id="WP_201923998.1">
    <property type="nucleotide sequence ID" value="NZ_JAERQG010000005.1"/>
</dbReference>
<accession>A0A937AQH3</accession>
<keyword evidence="3" id="KW-1185">Reference proteome</keyword>
<keyword evidence="1" id="KW-1133">Transmembrane helix</keyword>
<reference evidence="2" key="1">
    <citation type="submission" date="2021-01" db="EMBL/GenBank/DDBJ databases">
        <title>Marivirga sp. nov., isolated from intertidal surface sediments.</title>
        <authorList>
            <person name="Zhang M."/>
        </authorList>
    </citation>
    <scope>NUCLEOTIDE SEQUENCE</scope>
    <source>
        <strain evidence="2">SM1354</strain>
    </source>
</reference>
<dbReference type="AlphaFoldDB" id="A0A937AQH3"/>
<evidence type="ECO:0000313" key="2">
    <source>
        <dbReference type="EMBL" id="MBL0766917.1"/>
    </source>
</evidence>
<feature type="transmembrane region" description="Helical" evidence="1">
    <location>
        <begin position="41"/>
        <end position="60"/>
    </location>
</feature>
<protein>
    <submittedName>
        <fullName evidence="2">Uncharacterized protein</fullName>
    </submittedName>
</protein>
<feature type="transmembrane region" description="Helical" evidence="1">
    <location>
        <begin position="16"/>
        <end position="35"/>
    </location>
</feature>
<name>A0A937AQH3_9BACT</name>
<keyword evidence="1" id="KW-0812">Transmembrane</keyword>
<gene>
    <name evidence="2" type="ORF">JKP34_16740</name>
</gene>
<dbReference type="EMBL" id="JAERQG010000005">
    <property type="protein sequence ID" value="MBL0766917.1"/>
    <property type="molecule type" value="Genomic_DNA"/>
</dbReference>
<comment type="caution">
    <text evidence="2">The sequence shown here is derived from an EMBL/GenBank/DDBJ whole genome shotgun (WGS) entry which is preliminary data.</text>
</comment>
<dbReference type="Proteomes" id="UP000642920">
    <property type="component" value="Unassembled WGS sequence"/>
</dbReference>
<proteinExistence type="predicted"/>
<evidence type="ECO:0000256" key="1">
    <source>
        <dbReference type="SAM" id="Phobius"/>
    </source>
</evidence>
<keyword evidence="1" id="KW-0472">Membrane</keyword>